<dbReference type="Gene3D" id="1.50.10.100">
    <property type="entry name" value="Chondroitin AC/alginate lyase"/>
    <property type="match status" value="1"/>
</dbReference>
<sequence length="410" mass="47199">MKKITCSLFVASLLFFSACEEQSTENKPVRLGAWDYEWMQNVKNDLHAGGEKYVPAYNQLIIDADEALNGGVFSVTNKNLVPPSSNKHDYMSMGPYWWPDPKKEDGLPYIRRDGEINPERDKLDSSQKNKLITGVRSLSLAWFFTGNESYANKAAELLRVWFLDEETLMHPHLEYAQGIPGITPGRFIGVIDATSFYVLVDAIALLETSGALTASEQEGIKSWFKRYFRWLVESEHGVNEDNYKNNHSVAYDLQSSSIAYFLGDEDFTARKVREMPRRRIDPMIEEDGRQPEELIRTKAFGYSVGNLGNFFRVGEKGLKVGVNVFHYKNEKGGSLQKALDYLVQFIGKEDEWPYEQIASWEHTENNLGLIVRKAACIYENEAYQKLWEDVFLERMKTEWILLVTPEYKKQ</sequence>
<dbReference type="RefSeq" id="WP_343331365.1">
    <property type="nucleotide sequence ID" value="NZ_JAPOHD010000005.1"/>
</dbReference>
<evidence type="ECO:0000259" key="3">
    <source>
        <dbReference type="Pfam" id="PF05426"/>
    </source>
</evidence>
<protein>
    <submittedName>
        <fullName evidence="4">Alginate lyase family protein</fullName>
    </submittedName>
</protein>
<comment type="caution">
    <text evidence="4">The sequence shown here is derived from an EMBL/GenBank/DDBJ whole genome shotgun (WGS) entry which is preliminary data.</text>
</comment>
<dbReference type="GO" id="GO:0042597">
    <property type="term" value="C:periplasmic space"/>
    <property type="evidence" value="ECO:0007669"/>
    <property type="project" value="InterPro"/>
</dbReference>
<dbReference type="GO" id="GO:0016829">
    <property type="term" value="F:lyase activity"/>
    <property type="evidence" value="ECO:0007669"/>
    <property type="project" value="UniProtKB-KW"/>
</dbReference>
<evidence type="ECO:0000256" key="2">
    <source>
        <dbReference type="ARBA" id="ARBA00023239"/>
    </source>
</evidence>
<dbReference type="Proteomes" id="UP001145087">
    <property type="component" value="Unassembled WGS sequence"/>
</dbReference>
<accession>A0A9X3F281</accession>
<organism evidence="4 5">
    <name type="scientific">Draconibacterium aestuarii</name>
    <dbReference type="NCBI Taxonomy" id="2998507"/>
    <lineage>
        <taxon>Bacteria</taxon>
        <taxon>Pseudomonadati</taxon>
        <taxon>Bacteroidota</taxon>
        <taxon>Bacteroidia</taxon>
        <taxon>Marinilabiliales</taxon>
        <taxon>Prolixibacteraceae</taxon>
        <taxon>Draconibacterium</taxon>
    </lineage>
</organism>
<dbReference type="InterPro" id="IPR008397">
    <property type="entry name" value="Alginate_lyase_dom"/>
</dbReference>
<evidence type="ECO:0000256" key="1">
    <source>
        <dbReference type="ARBA" id="ARBA00022729"/>
    </source>
</evidence>
<dbReference type="SUPFAM" id="SSF48230">
    <property type="entry name" value="Chondroitin AC/alginate lyase"/>
    <property type="match status" value="1"/>
</dbReference>
<dbReference type="Pfam" id="PF05426">
    <property type="entry name" value="Alginate_lyase"/>
    <property type="match status" value="1"/>
</dbReference>
<evidence type="ECO:0000313" key="5">
    <source>
        <dbReference type="Proteomes" id="UP001145087"/>
    </source>
</evidence>
<keyword evidence="2 4" id="KW-0456">Lyase</keyword>
<reference evidence="4" key="1">
    <citation type="submission" date="2022-11" db="EMBL/GenBank/DDBJ databases">
        <title>Marilongibacter aestuarii gen. nov., sp. nov., isolated from tidal flat sediment.</title>
        <authorList>
            <person name="Jiayan W."/>
        </authorList>
    </citation>
    <scope>NUCLEOTIDE SEQUENCE</scope>
    <source>
        <strain evidence="4">Z1-6</strain>
    </source>
</reference>
<evidence type="ECO:0000313" key="4">
    <source>
        <dbReference type="EMBL" id="MCY1719028.1"/>
    </source>
</evidence>
<feature type="domain" description="Alginate lyase" evidence="3">
    <location>
        <begin position="74"/>
        <end position="352"/>
    </location>
</feature>
<dbReference type="PROSITE" id="PS51257">
    <property type="entry name" value="PROKAR_LIPOPROTEIN"/>
    <property type="match status" value="1"/>
</dbReference>
<name>A0A9X3F281_9BACT</name>
<keyword evidence="5" id="KW-1185">Reference proteome</keyword>
<gene>
    <name evidence="4" type="ORF">OU798_01655</name>
</gene>
<proteinExistence type="predicted"/>
<keyword evidence="1" id="KW-0732">Signal</keyword>
<dbReference type="EMBL" id="JAPOHD010000005">
    <property type="protein sequence ID" value="MCY1719028.1"/>
    <property type="molecule type" value="Genomic_DNA"/>
</dbReference>
<dbReference type="AlphaFoldDB" id="A0A9X3F281"/>
<dbReference type="InterPro" id="IPR008929">
    <property type="entry name" value="Chondroitin_lyas"/>
</dbReference>